<name>A0ABP8MST1_9BACT</name>
<sequence>MSNADTRFTIRDLLHVTTSVAVFFCLVPLIDAHSMFSPSPTLSGSIVMLLAWNMIMLRKNQERGFWIGFFMAGTCSLMTAPSLWKVIARNTDLMAMGRSWGIFAESELAFVAWAGYLLVVSALSIIGGLAGKHMWGYDVSPLLSRLLDRGRG</sequence>
<feature type="transmembrane region" description="Helical" evidence="1">
    <location>
        <begin position="67"/>
        <end position="88"/>
    </location>
</feature>
<feature type="transmembrane region" description="Helical" evidence="1">
    <location>
        <begin position="12"/>
        <end position="30"/>
    </location>
</feature>
<comment type="caution">
    <text evidence="2">The sequence shown here is derived from an EMBL/GenBank/DDBJ whole genome shotgun (WGS) entry which is preliminary data.</text>
</comment>
<feature type="transmembrane region" description="Helical" evidence="1">
    <location>
        <begin position="108"/>
        <end position="130"/>
    </location>
</feature>
<feature type="transmembrane region" description="Helical" evidence="1">
    <location>
        <begin position="36"/>
        <end position="55"/>
    </location>
</feature>
<keyword evidence="1" id="KW-1133">Transmembrane helix</keyword>
<keyword evidence="1" id="KW-0812">Transmembrane</keyword>
<gene>
    <name evidence="2" type="ORF">GCM10023156_26870</name>
</gene>
<dbReference type="Proteomes" id="UP001500840">
    <property type="component" value="Unassembled WGS sequence"/>
</dbReference>
<evidence type="ECO:0000313" key="3">
    <source>
        <dbReference type="Proteomes" id="UP001500840"/>
    </source>
</evidence>
<evidence type="ECO:0000256" key="1">
    <source>
        <dbReference type="SAM" id="Phobius"/>
    </source>
</evidence>
<keyword evidence="3" id="KW-1185">Reference proteome</keyword>
<keyword evidence="1" id="KW-0472">Membrane</keyword>
<accession>A0ABP8MST1</accession>
<organism evidence="2 3">
    <name type="scientific">Novipirellula rosea</name>
    <dbReference type="NCBI Taxonomy" id="1031540"/>
    <lineage>
        <taxon>Bacteria</taxon>
        <taxon>Pseudomonadati</taxon>
        <taxon>Planctomycetota</taxon>
        <taxon>Planctomycetia</taxon>
        <taxon>Pirellulales</taxon>
        <taxon>Pirellulaceae</taxon>
        <taxon>Novipirellula</taxon>
    </lineage>
</organism>
<evidence type="ECO:0000313" key="2">
    <source>
        <dbReference type="EMBL" id="GAA4454427.1"/>
    </source>
</evidence>
<reference evidence="3" key="1">
    <citation type="journal article" date="2019" name="Int. J. Syst. Evol. Microbiol.">
        <title>The Global Catalogue of Microorganisms (GCM) 10K type strain sequencing project: providing services to taxonomists for standard genome sequencing and annotation.</title>
        <authorList>
            <consortium name="The Broad Institute Genomics Platform"/>
            <consortium name="The Broad Institute Genome Sequencing Center for Infectious Disease"/>
            <person name="Wu L."/>
            <person name="Ma J."/>
        </authorList>
    </citation>
    <scope>NUCLEOTIDE SEQUENCE [LARGE SCALE GENOMIC DNA]</scope>
    <source>
        <strain evidence="3">JCM 17759</strain>
    </source>
</reference>
<proteinExistence type="predicted"/>
<dbReference type="RefSeq" id="WP_345322766.1">
    <property type="nucleotide sequence ID" value="NZ_BAABGA010000035.1"/>
</dbReference>
<protein>
    <submittedName>
        <fullName evidence="2">Uncharacterized protein</fullName>
    </submittedName>
</protein>
<dbReference type="EMBL" id="BAABGA010000035">
    <property type="protein sequence ID" value="GAA4454427.1"/>
    <property type="molecule type" value="Genomic_DNA"/>
</dbReference>